<dbReference type="InterPro" id="IPR003795">
    <property type="entry name" value="DUF192"/>
</dbReference>
<evidence type="ECO:0000313" key="3">
    <source>
        <dbReference type="Proteomes" id="UP000663444"/>
    </source>
</evidence>
<dbReference type="InterPro" id="IPR038695">
    <property type="entry name" value="Saro_0823-like_sf"/>
</dbReference>
<organism evidence="2 3">
    <name type="scientific">Azospira restricta</name>
    <dbReference type="NCBI Taxonomy" id="404405"/>
    <lineage>
        <taxon>Bacteria</taxon>
        <taxon>Pseudomonadati</taxon>
        <taxon>Pseudomonadota</taxon>
        <taxon>Betaproteobacteria</taxon>
        <taxon>Rhodocyclales</taxon>
        <taxon>Rhodocyclaceae</taxon>
        <taxon>Azospira</taxon>
    </lineage>
</organism>
<protein>
    <submittedName>
        <fullName evidence="2">DUF192 domain-containing protein</fullName>
    </submittedName>
</protein>
<dbReference type="AlphaFoldDB" id="A0A974SRY7"/>
<keyword evidence="3" id="KW-1185">Reference proteome</keyword>
<dbReference type="KEGG" id="ares:IWH25_08495"/>
<proteinExistence type="predicted"/>
<dbReference type="Pfam" id="PF02643">
    <property type="entry name" value="DUF192"/>
    <property type="match status" value="1"/>
</dbReference>
<accession>A0A974SRY7</accession>
<gene>
    <name evidence="2" type="ORF">IWH25_08495</name>
</gene>
<keyword evidence="1" id="KW-0732">Signal</keyword>
<dbReference type="Proteomes" id="UP000663444">
    <property type="component" value="Chromosome"/>
</dbReference>
<dbReference type="EMBL" id="CP064781">
    <property type="protein sequence ID" value="QRJ65347.1"/>
    <property type="molecule type" value="Genomic_DNA"/>
</dbReference>
<evidence type="ECO:0000256" key="1">
    <source>
        <dbReference type="SAM" id="SignalP"/>
    </source>
</evidence>
<dbReference type="Gene3D" id="2.60.120.1140">
    <property type="entry name" value="Protein of unknown function DUF192"/>
    <property type="match status" value="1"/>
</dbReference>
<dbReference type="PANTHER" id="PTHR37953">
    <property type="entry name" value="UPF0127 PROTEIN MJ1496"/>
    <property type="match status" value="1"/>
</dbReference>
<dbReference type="PANTHER" id="PTHR37953:SF1">
    <property type="entry name" value="UPF0127 PROTEIN MJ1496"/>
    <property type="match status" value="1"/>
</dbReference>
<feature type="chain" id="PRO_5037907164" evidence="1">
    <location>
        <begin position="19"/>
        <end position="143"/>
    </location>
</feature>
<feature type="signal peptide" evidence="1">
    <location>
        <begin position="1"/>
        <end position="18"/>
    </location>
</feature>
<sequence length="143" mass="15373">MFRVFLIAAALLAGPAAAELPRVALTAGFHRIEAEVAATPDARAQGLMHRRALAPNQGMIFVFPATATHCFWMRNTPLPLSIAFLDESGRIINVDEMAPLTENNHCPQRPARFALEMNAGWFAAKGLTTGAAIGGIDRLPPGR</sequence>
<name>A0A974SRY7_9RHOO</name>
<reference evidence="2" key="1">
    <citation type="submission" date="2020-11" db="EMBL/GenBank/DDBJ databases">
        <title>Azospira restricta DSM 18626 genome sequence.</title>
        <authorList>
            <person name="Moe W.M."/>
        </authorList>
    </citation>
    <scope>NUCLEOTIDE SEQUENCE</scope>
    <source>
        <strain evidence="2">DSM 18626</strain>
    </source>
</reference>
<dbReference type="RefSeq" id="WP_203388873.1">
    <property type="nucleotide sequence ID" value="NZ_CP064781.1"/>
</dbReference>
<evidence type="ECO:0000313" key="2">
    <source>
        <dbReference type="EMBL" id="QRJ65347.1"/>
    </source>
</evidence>